<evidence type="ECO:0000313" key="3">
    <source>
        <dbReference type="EMBL" id="QHT08480.1"/>
    </source>
</evidence>
<organism evidence="3">
    <name type="scientific">viral metagenome</name>
    <dbReference type="NCBI Taxonomy" id="1070528"/>
    <lineage>
        <taxon>unclassified sequences</taxon>
        <taxon>metagenomes</taxon>
        <taxon>organismal metagenomes</taxon>
    </lineage>
</organism>
<dbReference type="InterPro" id="IPR043862">
    <property type="entry name" value="DUF5824"/>
</dbReference>
<feature type="domain" description="DUF5824" evidence="2">
    <location>
        <begin position="7"/>
        <end position="126"/>
    </location>
</feature>
<sequence length="166" mass="18639">MKTKRIPLRYLPKKLTLRDKKKQINMLKKSRKLYKKGQYYTRKNVKSFKSKTSNHIVTAKKMYNVTKIGATNDLAKKTKCSKESLAKIIKKGEGAYYSSGSRPNQTAQSWGLARLASSLTSGKAAAVDYSTLEKGCQKNSKALKLAKKAKQKYGHGQHGIPKVELK</sequence>
<evidence type="ECO:0000259" key="2">
    <source>
        <dbReference type="Pfam" id="PF19141"/>
    </source>
</evidence>
<dbReference type="EMBL" id="MN739497">
    <property type="protein sequence ID" value="QHT08480.1"/>
    <property type="molecule type" value="Genomic_DNA"/>
</dbReference>
<dbReference type="AlphaFoldDB" id="A0A6C0CX03"/>
<feature type="region of interest" description="Disordered" evidence="1">
    <location>
        <begin position="147"/>
        <end position="166"/>
    </location>
</feature>
<name>A0A6C0CX03_9ZZZZ</name>
<dbReference type="Pfam" id="PF19141">
    <property type="entry name" value="DUF5824"/>
    <property type="match status" value="1"/>
</dbReference>
<accession>A0A6C0CX03</accession>
<protein>
    <recommendedName>
        <fullName evidence="2">DUF5824 domain-containing protein</fullName>
    </recommendedName>
</protein>
<evidence type="ECO:0000256" key="1">
    <source>
        <dbReference type="SAM" id="MobiDB-lite"/>
    </source>
</evidence>
<proteinExistence type="predicted"/>
<reference evidence="3" key="1">
    <citation type="journal article" date="2020" name="Nature">
        <title>Giant virus diversity and host interactions through global metagenomics.</title>
        <authorList>
            <person name="Schulz F."/>
            <person name="Roux S."/>
            <person name="Paez-Espino D."/>
            <person name="Jungbluth S."/>
            <person name="Walsh D.A."/>
            <person name="Denef V.J."/>
            <person name="McMahon K.D."/>
            <person name="Konstantinidis K.T."/>
            <person name="Eloe-Fadrosh E.A."/>
            <person name="Kyrpides N.C."/>
            <person name="Woyke T."/>
        </authorList>
    </citation>
    <scope>NUCLEOTIDE SEQUENCE</scope>
    <source>
        <strain evidence="3">GVMAG-M-3300022752-66</strain>
    </source>
</reference>